<gene>
    <name evidence="3" type="ORF">JAAARDRAFT_32298</name>
</gene>
<name>A0A067QFB1_9AGAM</name>
<dbReference type="HOGENOM" id="CLU_2722581_0_0_1"/>
<accession>A0A067QFB1</accession>
<feature type="signal peptide" evidence="2">
    <location>
        <begin position="1"/>
        <end position="20"/>
    </location>
</feature>
<evidence type="ECO:0008006" key="5">
    <source>
        <dbReference type="Google" id="ProtNLM"/>
    </source>
</evidence>
<reference evidence="4" key="1">
    <citation type="journal article" date="2014" name="Proc. Natl. Acad. Sci. U.S.A.">
        <title>Extensive sampling of basidiomycete genomes demonstrates inadequacy of the white-rot/brown-rot paradigm for wood decay fungi.</title>
        <authorList>
            <person name="Riley R."/>
            <person name="Salamov A.A."/>
            <person name="Brown D.W."/>
            <person name="Nagy L.G."/>
            <person name="Floudas D."/>
            <person name="Held B.W."/>
            <person name="Levasseur A."/>
            <person name="Lombard V."/>
            <person name="Morin E."/>
            <person name="Otillar R."/>
            <person name="Lindquist E.A."/>
            <person name="Sun H."/>
            <person name="LaButti K.M."/>
            <person name="Schmutz J."/>
            <person name="Jabbour D."/>
            <person name="Luo H."/>
            <person name="Baker S.E."/>
            <person name="Pisabarro A.G."/>
            <person name="Walton J.D."/>
            <person name="Blanchette R.A."/>
            <person name="Henrissat B."/>
            <person name="Martin F."/>
            <person name="Cullen D."/>
            <person name="Hibbett D.S."/>
            <person name="Grigoriev I.V."/>
        </authorList>
    </citation>
    <scope>NUCLEOTIDE SEQUENCE [LARGE SCALE GENOMIC DNA]</scope>
    <source>
        <strain evidence="4">MUCL 33604</strain>
    </source>
</reference>
<feature type="chain" id="PRO_5001648056" description="Secreted protein" evidence="2">
    <location>
        <begin position="21"/>
        <end position="72"/>
    </location>
</feature>
<sequence>MTLLAALVARLSLCLHGTITGDMSFETTVITSMNRTQRQPIRSQRFQRAQQSENQLPGGGSRFGAACCLVTD</sequence>
<evidence type="ECO:0000256" key="2">
    <source>
        <dbReference type="SAM" id="SignalP"/>
    </source>
</evidence>
<keyword evidence="4" id="KW-1185">Reference proteome</keyword>
<evidence type="ECO:0000313" key="4">
    <source>
        <dbReference type="Proteomes" id="UP000027265"/>
    </source>
</evidence>
<dbReference type="EMBL" id="KL197713">
    <property type="protein sequence ID" value="KDQ61296.1"/>
    <property type="molecule type" value="Genomic_DNA"/>
</dbReference>
<dbReference type="InParanoid" id="A0A067QFB1"/>
<evidence type="ECO:0000313" key="3">
    <source>
        <dbReference type="EMBL" id="KDQ61296.1"/>
    </source>
</evidence>
<organism evidence="3 4">
    <name type="scientific">Jaapia argillacea MUCL 33604</name>
    <dbReference type="NCBI Taxonomy" id="933084"/>
    <lineage>
        <taxon>Eukaryota</taxon>
        <taxon>Fungi</taxon>
        <taxon>Dikarya</taxon>
        <taxon>Basidiomycota</taxon>
        <taxon>Agaricomycotina</taxon>
        <taxon>Agaricomycetes</taxon>
        <taxon>Agaricomycetidae</taxon>
        <taxon>Jaapiales</taxon>
        <taxon>Jaapiaceae</taxon>
        <taxon>Jaapia</taxon>
    </lineage>
</organism>
<proteinExistence type="predicted"/>
<evidence type="ECO:0000256" key="1">
    <source>
        <dbReference type="SAM" id="MobiDB-lite"/>
    </source>
</evidence>
<keyword evidence="2" id="KW-0732">Signal</keyword>
<dbReference type="AlphaFoldDB" id="A0A067QFB1"/>
<feature type="compositionally biased region" description="Polar residues" evidence="1">
    <location>
        <begin position="34"/>
        <end position="55"/>
    </location>
</feature>
<dbReference type="Proteomes" id="UP000027265">
    <property type="component" value="Unassembled WGS sequence"/>
</dbReference>
<protein>
    <recommendedName>
        <fullName evidence="5">Secreted protein</fullName>
    </recommendedName>
</protein>
<feature type="region of interest" description="Disordered" evidence="1">
    <location>
        <begin position="34"/>
        <end position="58"/>
    </location>
</feature>